<accession>A0A9Q8L6W7</accession>
<evidence type="ECO:0000256" key="1">
    <source>
        <dbReference type="SAM" id="Phobius"/>
    </source>
</evidence>
<name>A0A9Q8L6W7_PASFU</name>
<keyword evidence="1" id="KW-1133">Transmembrane helix</keyword>
<evidence type="ECO:0000313" key="2">
    <source>
        <dbReference type="EMBL" id="UJO11318.1"/>
    </source>
</evidence>
<dbReference type="AlphaFoldDB" id="A0A9Q8L6W7"/>
<dbReference type="Pfam" id="PF17784">
    <property type="entry name" value="Sulfotransfer_4"/>
    <property type="match status" value="2"/>
</dbReference>
<sequence length="292" mass="32820">MPSLGSLKPRAADSLRPTLLEYMYDLAQPTSTPPVFNARKTKETHNLKPHPVTGRLIDSHPGARTRPMRVLMLGMSRTGTMSLFTALTQLGYKPYHISNLDVWRQGLNVKFNGVGKPWGREEFDKILGEYDAVADVPCICFAEELVKAYPEAKVVLSMRDVDSWLGSMASSAAFLGACEDCYAGFFFDDFSSTSPARGAFERHYEHVRGLVPKERLLEFRVQEGWGPLCGFLGHEVPQGEFPRINDKRAFVFAHGVIWWMAFGKMVVKTGWIWGPVVLGGVGWWSGWLRNDM</sequence>
<dbReference type="PANTHER" id="PTHR36978">
    <property type="entry name" value="P-LOOP CONTAINING NUCLEOTIDE TRIPHOSPHATE HYDROLASE"/>
    <property type="match status" value="1"/>
</dbReference>
<evidence type="ECO:0008006" key="4">
    <source>
        <dbReference type="Google" id="ProtNLM"/>
    </source>
</evidence>
<dbReference type="GeneID" id="71980026"/>
<dbReference type="PANTHER" id="PTHR36978:SF4">
    <property type="entry name" value="P-LOOP CONTAINING NUCLEOSIDE TRIPHOSPHATE HYDROLASE PROTEIN"/>
    <property type="match status" value="1"/>
</dbReference>
<dbReference type="EMBL" id="CP090163">
    <property type="protein sequence ID" value="UJO11318.1"/>
    <property type="molecule type" value="Genomic_DNA"/>
</dbReference>
<reference evidence="2" key="2">
    <citation type="journal article" date="2022" name="Microb. Genom.">
        <title>A chromosome-scale genome assembly of the tomato pathogen Cladosporium fulvum reveals a compartmentalized genome architecture and the presence of a dispensable chromosome.</title>
        <authorList>
            <person name="Zaccaron A.Z."/>
            <person name="Chen L.H."/>
            <person name="Samaras A."/>
            <person name="Stergiopoulos I."/>
        </authorList>
    </citation>
    <scope>NUCLEOTIDE SEQUENCE</scope>
    <source>
        <strain evidence="2">Race5_Kim</strain>
    </source>
</reference>
<dbReference type="InterPro" id="IPR027417">
    <property type="entry name" value="P-loop_NTPase"/>
</dbReference>
<dbReference type="InterPro" id="IPR040632">
    <property type="entry name" value="Sulfotransfer_4"/>
</dbReference>
<keyword evidence="3" id="KW-1185">Reference proteome</keyword>
<dbReference type="Proteomes" id="UP000756132">
    <property type="component" value="Chromosome 1"/>
</dbReference>
<reference evidence="2" key="1">
    <citation type="submission" date="2021-12" db="EMBL/GenBank/DDBJ databases">
        <authorList>
            <person name="Zaccaron A."/>
            <person name="Stergiopoulos I."/>
        </authorList>
    </citation>
    <scope>NUCLEOTIDE SEQUENCE</scope>
    <source>
        <strain evidence="2">Race5_Kim</strain>
    </source>
</reference>
<evidence type="ECO:0000313" key="3">
    <source>
        <dbReference type="Proteomes" id="UP000756132"/>
    </source>
</evidence>
<proteinExistence type="predicted"/>
<dbReference type="KEGG" id="ffu:CLAFUR5_00148"/>
<dbReference type="OrthoDB" id="408152at2759"/>
<dbReference type="Gene3D" id="3.40.50.300">
    <property type="entry name" value="P-loop containing nucleotide triphosphate hydrolases"/>
    <property type="match status" value="1"/>
</dbReference>
<gene>
    <name evidence="2" type="ORF">CLAFUR5_00148</name>
</gene>
<feature type="transmembrane region" description="Helical" evidence="1">
    <location>
        <begin position="272"/>
        <end position="288"/>
    </location>
</feature>
<protein>
    <recommendedName>
        <fullName evidence="4">NAD dependent epimerase/dehydratase</fullName>
    </recommendedName>
</protein>
<dbReference type="RefSeq" id="XP_047755684.1">
    <property type="nucleotide sequence ID" value="XM_047899296.1"/>
</dbReference>
<keyword evidence="1" id="KW-0812">Transmembrane</keyword>
<dbReference type="SUPFAM" id="SSF52540">
    <property type="entry name" value="P-loop containing nucleoside triphosphate hydrolases"/>
    <property type="match status" value="1"/>
</dbReference>
<keyword evidence="1" id="KW-0472">Membrane</keyword>
<organism evidence="2 3">
    <name type="scientific">Passalora fulva</name>
    <name type="common">Tomato leaf mold</name>
    <name type="synonym">Cladosporium fulvum</name>
    <dbReference type="NCBI Taxonomy" id="5499"/>
    <lineage>
        <taxon>Eukaryota</taxon>
        <taxon>Fungi</taxon>
        <taxon>Dikarya</taxon>
        <taxon>Ascomycota</taxon>
        <taxon>Pezizomycotina</taxon>
        <taxon>Dothideomycetes</taxon>
        <taxon>Dothideomycetidae</taxon>
        <taxon>Mycosphaerellales</taxon>
        <taxon>Mycosphaerellaceae</taxon>
        <taxon>Fulvia</taxon>
    </lineage>
</organism>